<accession>A0A9X2LPF7</accession>
<organism evidence="1 2">
    <name type="scientific">Streptomyces telluris</name>
    <dbReference type="NCBI Taxonomy" id="2720021"/>
    <lineage>
        <taxon>Bacteria</taxon>
        <taxon>Bacillati</taxon>
        <taxon>Actinomycetota</taxon>
        <taxon>Actinomycetes</taxon>
        <taxon>Kitasatosporales</taxon>
        <taxon>Streptomycetaceae</taxon>
        <taxon>Streptomyces</taxon>
    </lineage>
</organism>
<evidence type="ECO:0000313" key="2">
    <source>
        <dbReference type="Proteomes" id="UP001142374"/>
    </source>
</evidence>
<gene>
    <name evidence="1" type="ORF">NQU55_33405</name>
</gene>
<proteinExistence type="predicted"/>
<keyword evidence="2" id="KW-1185">Reference proteome</keyword>
<protein>
    <submittedName>
        <fullName evidence="1">Uncharacterized protein</fullName>
    </submittedName>
</protein>
<comment type="caution">
    <text evidence="1">The sequence shown here is derived from an EMBL/GenBank/DDBJ whole genome shotgun (WGS) entry which is preliminary data.</text>
</comment>
<dbReference type="RefSeq" id="WP_168093557.1">
    <property type="nucleotide sequence ID" value="NZ_JAATER010000157.1"/>
</dbReference>
<reference evidence="1" key="1">
    <citation type="submission" date="2022-06" db="EMBL/GenBank/DDBJ databases">
        <title>WGS of actinobacteria.</title>
        <authorList>
            <person name="Thawai C."/>
        </authorList>
    </citation>
    <scope>NUCLEOTIDE SEQUENCE</scope>
    <source>
        <strain evidence="1">AA8</strain>
    </source>
</reference>
<name>A0A9X2LPF7_9ACTN</name>
<evidence type="ECO:0000313" key="1">
    <source>
        <dbReference type="EMBL" id="MCQ8774622.1"/>
    </source>
</evidence>
<sequence>MGNVFDGAGDSLSMSNGGTAVFVEVLWLAVSELASRPWDFRFASLLALQDQNVMGRGAVGFDLADIDWGDTPSERAEAKDFVLRVVDLALQRHRWDELGYEPPYAPTYLEHFRAMVGAFVPAPLPAGAAGDVFPGPAMAVTASCVPHRVLNALPHWDGCIFCTTGSVFPPSPQAAANG</sequence>
<dbReference type="AlphaFoldDB" id="A0A9X2LPF7"/>
<dbReference type="Proteomes" id="UP001142374">
    <property type="component" value="Unassembled WGS sequence"/>
</dbReference>
<dbReference type="EMBL" id="JANIID010000049">
    <property type="protein sequence ID" value="MCQ8774622.1"/>
    <property type="molecule type" value="Genomic_DNA"/>
</dbReference>